<proteinExistence type="predicted"/>
<dbReference type="InterPro" id="IPR041657">
    <property type="entry name" value="HTH_17"/>
</dbReference>
<feature type="domain" description="Helix-turn-helix" evidence="1">
    <location>
        <begin position="19"/>
        <end position="59"/>
    </location>
</feature>
<accession>A0ABP8BMB2</accession>
<comment type="caution">
    <text evidence="2">The sequence shown here is derived from an EMBL/GenBank/DDBJ whole genome shotgun (WGS) entry which is preliminary data.</text>
</comment>
<evidence type="ECO:0000313" key="3">
    <source>
        <dbReference type="Proteomes" id="UP001501251"/>
    </source>
</evidence>
<name>A0ABP8BMB2_9ACTN</name>
<dbReference type="Pfam" id="PF12728">
    <property type="entry name" value="HTH_17"/>
    <property type="match status" value="1"/>
</dbReference>
<sequence length="115" mass="12523">MSLRHDQGPRPSAVKLACAAELLGVSVPTVRSWMAHGVLRAVPGEKVTRISATSLAEVLAVVRETEQGEPGRRRLARVVDALRDRDLLERAQDAAQMTGDLVEYGEDDLRKLLGP</sequence>
<dbReference type="EMBL" id="BAABAQ010000022">
    <property type="protein sequence ID" value="GAA4210295.1"/>
    <property type="molecule type" value="Genomic_DNA"/>
</dbReference>
<keyword evidence="3" id="KW-1185">Reference proteome</keyword>
<protein>
    <recommendedName>
        <fullName evidence="1">Helix-turn-helix domain-containing protein</fullName>
    </recommendedName>
</protein>
<organism evidence="2 3">
    <name type="scientific">Streptosporangium oxazolinicum</name>
    <dbReference type="NCBI Taxonomy" id="909287"/>
    <lineage>
        <taxon>Bacteria</taxon>
        <taxon>Bacillati</taxon>
        <taxon>Actinomycetota</taxon>
        <taxon>Actinomycetes</taxon>
        <taxon>Streptosporangiales</taxon>
        <taxon>Streptosporangiaceae</taxon>
        <taxon>Streptosporangium</taxon>
    </lineage>
</organism>
<dbReference type="Proteomes" id="UP001501251">
    <property type="component" value="Unassembled WGS sequence"/>
</dbReference>
<evidence type="ECO:0000313" key="2">
    <source>
        <dbReference type="EMBL" id="GAA4210295.1"/>
    </source>
</evidence>
<gene>
    <name evidence="2" type="ORF">GCM10022252_77940</name>
</gene>
<evidence type="ECO:0000259" key="1">
    <source>
        <dbReference type="Pfam" id="PF12728"/>
    </source>
</evidence>
<reference evidence="3" key="1">
    <citation type="journal article" date="2019" name="Int. J. Syst. Evol. Microbiol.">
        <title>The Global Catalogue of Microorganisms (GCM) 10K type strain sequencing project: providing services to taxonomists for standard genome sequencing and annotation.</title>
        <authorList>
            <consortium name="The Broad Institute Genomics Platform"/>
            <consortium name="The Broad Institute Genome Sequencing Center for Infectious Disease"/>
            <person name="Wu L."/>
            <person name="Ma J."/>
        </authorList>
    </citation>
    <scope>NUCLEOTIDE SEQUENCE [LARGE SCALE GENOMIC DNA]</scope>
    <source>
        <strain evidence="3">JCM 17388</strain>
    </source>
</reference>